<name>A0A2M7IJC7_9BACT</name>
<comment type="caution">
    <text evidence="1">The sequence shown here is derived from an EMBL/GenBank/DDBJ whole genome shotgun (WGS) entry which is preliminary data.</text>
</comment>
<dbReference type="EMBL" id="PFGY01000011">
    <property type="protein sequence ID" value="PIW76614.1"/>
    <property type="molecule type" value="Genomic_DNA"/>
</dbReference>
<sequence>MQVVEECCGAILDRVYRESGEEFAIAFLEEFAKSPTSPRFSILLMTLNQVCIKAQKVALETAKQLHVDHIKLAPVTEITKRRT</sequence>
<dbReference type="Proteomes" id="UP000229561">
    <property type="component" value="Unassembled WGS sequence"/>
</dbReference>
<proteinExistence type="predicted"/>
<dbReference type="AlphaFoldDB" id="A0A2M7IJC7"/>
<protein>
    <submittedName>
        <fullName evidence="1">Uncharacterized protein</fullName>
    </submittedName>
</protein>
<accession>A0A2M7IJC7</accession>
<gene>
    <name evidence="1" type="ORF">CO001_00440</name>
</gene>
<organism evidence="1 2">
    <name type="scientific">Candidatus Portnoybacteria bacterium CG_4_8_14_3_um_filter_40_10</name>
    <dbReference type="NCBI Taxonomy" id="1974801"/>
    <lineage>
        <taxon>Bacteria</taxon>
        <taxon>Candidatus Portnoyibacteriota</taxon>
    </lineage>
</organism>
<evidence type="ECO:0000313" key="1">
    <source>
        <dbReference type="EMBL" id="PIW76614.1"/>
    </source>
</evidence>
<reference evidence="2" key="1">
    <citation type="submission" date="2017-09" db="EMBL/GenBank/DDBJ databases">
        <title>Depth-based differentiation of microbial function through sediment-hosted aquifers and enrichment of novel symbionts in the deep terrestrial subsurface.</title>
        <authorList>
            <person name="Probst A.J."/>
            <person name="Ladd B."/>
            <person name="Jarett J.K."/>
            <person name="Geller-Mcgrath D.E."/>
            <person name="Sieber C.M.K."/>
            <person name="Emerson J.B."/>
            <person name="Anantharaman K."/>
            <person name="Thomas B.C."/>
            <person name="Malmstrom R."/>
            <person name="Stieglmeier M."/>
            <person name="Klingl A."/>
            <person name="Woyke T."/>
            <person name="Ryan C.M."/>
            <person name="Banfield J.F."/>
        </authorList>
    </citation>
    <scope>NUCLEOTIDE SEQUENCE [LARGE SCALE GENOMIC DNA]</scope>
</reference>
<evidence type="ECO:0000313" key="2">
    <source>
        <dbReference type="Proteomes" id="UP000229561"/>
    </source>
</evidence>